<sequence>MNDENEGRAARTALAEAERIREQAVRSGRWFSGFLAALGVASIAWITLLEAVWPDGGARNYTAAGGAALFLLASWRAEQRRVFPQGASRRLMVSAIVWFTLYLLVIGPLARWKLETSPPGWIAAATVMALPFFVAAWTARRS</sequence>
<accession>A0ABN3U894</accession>
<evidence type="ECO:0000256" key="1">
    <source>
        <dbReference type="SAM" id="Phobius"/>
    </source>
</evidence>
<feature type="transmembrane region" description="Helical" evidence="1">
    <location>
        <begin position="30"/>
        <end position="49"/>
    </location>
</feature>
<name>A0ABN3U894_9ACTN</name>
<feature type="transmembrane region" description="Helical" evidence="1">
    <location>
        <begin position="121"/>
        <end position="139"/>
    </location>
</feature>
<protein>
    <submittedName>
        <fullName evidence="2">Uncharacterized protein</fullName>
    </submittedName>
</protein>
<feature type="transmembrane region" description="Helical" evidence="1">
    <location>
        <begin position="90"/>
        <end position="109"/>
    </location>
</feature>
<evidence type="ECO:0000313" key="3">
    <source>
        <dbReference type="Proteomes" id="UP001501842"/>
    </source>
</evidence>
<keyword evidence="1" id="KW-0472">Membrane</keyword>
<gene>
    <name evidence="2" type="ORF">GCM10010439_27810</name>
</gene>
<keyword evidence="3" id="KW-1185">Reference proteome</keyword>
<proteinExistence type="predicted"/>
<dbReference type="RefSeq" id="WP_344450764.1">
    <property type="nucleotide sequence ID" value="NZ_BAAATZ010000009.1"/>
</dbReference>
<keyword evidence="1" id="KW-1133">Transmembrane helix</keyword>
<comment type="caution">
    <text evidence="2">The sequence shown here is derived from an EMBL/GenBank/DDBJ whole genome shotgun (WGS) entry which is preliminary data.</text>
</comment>
<keyword evidence="1" id="KW-0812">Transmembrane</keyword>
<feature type="transmembrane region" description="Helical" evidence="1">
    <location>
        <begin position="61"/>
        <end position="78"/>
    </location>
</feature>
<dbReference type="EMBL" id="BAAATZ010000009">
    <property type="protein sequence ID" value="GAA2726112.1"/>
    <property type="molecule type" value="Genomic_DNA"/>
</dbReference>
<evidence type="ECO:0000313" key="2">
    <source>
        <dbReference type="EMBL" id="GAA2726112.1"/>
    </source>
</evidence>
<reference evidence="2 3" key="1">
    <citation type="journal article" date="2019" name="Int. J. Syst. Evol. Microbiol.">
        <title>The Global Catalogue of Microorganisms (GCM) 10K type strain sequencing project: providing services to taxonomists for standard genome sequencing and annotation.</title>
        <authorList>
            <consortium name="The Broad Institute Genomics Platform"/>
            <consortium name="The Broad Institute Genome Sequencing Center for Infectious Disease"/>
            <person name="Wu L."/>
            <person name="Ma J."/>
        </authorList>
    </citation>
    <scope>NUCLEOTIDE SEQUENCE [LARGE SCALE GENOMIC DNA]</scope>
    <source>
        <strain evidence="2 3">JCM 8201</strain>
    </source>
</reference>
<dbReference type="Proteomes" id="UP001501842">
    <property type="component" value="Unassembled WGS sequence"/>
</dbReference>
<organism evidence="2 3">
    <name type="scientific">Actinocorallia aurantiaca</name>
    <dbReference type="NCBI Taxonomy" id="46204"/>
    <lineage>
        <taxon>Bacteria</taxon>
        <taxon>Bacillati</taxon>
        <taxon>Actinomycetota</taxon>
        <taxon>Actinomycetes</taxon>
        <taxon>Streptosporangiales</taxon>
        <taxon>Thermomonosporaceae</taxon>
        <taxon>Actinocorallia</taxon>
    </lineage>
</organism>